<evidence type="ECO:0000259" key="8">
    <source>
        <dbReference type="PROSITE" id="PS50059"/>
    </source>
</evidence>
<keyword evidence="3" id="KW-0597">Phosphoprotein</keyword>
<evidence type="ECO:0000313" key="9">
    <source>
        <dbReference type="EMBL" id="KAJ1645381.1"/>
    </source>
</evidence>
<evidence type="ECO:0000256" key="1">
    <source>
        <dbReference type="ARBA" id="ARBA00000971"/>
    </source>
</evidence>
<feature type="region of interest" description="Disordered" evidence="7">
    <location>
        <begin position="78"/>
        <end position="98"/>
    </location>
</feature>
<dbReference type="Pfam" id="PF18410">
    <property type="entry name" value="BTHB"/>
    <property type="match status" value="1"/>
</dbReference>
<feature type="compositionally biased region" description="Basic and acidic residues" evidence="7">
    <location>
        <begin position="82"/>
        <end position="98"/>
    </location>
</feature>
<feature type="domain" description="PPIase FKBP-type" evidence="8">
    <location>
        <begin position="127"/>
        <end position="221"/>
    </location>
</feature>
<gene>
    <name evidence="9" type="primary">FKBP3</name>
    <name evidence="9" type="ORF">LPJ64_003039</name>
</gene>
<evidence type="ECO:0000256" key="6">
    <source>
        <dbReference type="PROSITE-ProRule" id="PRU00277"/>
    </source>
</evidence>
<comment type="caution">
    <text evidence="9">The sequence shown here is derived from an EMBL/GenBank/DDBJ whole genome shotgun (WGS) entry which is preliminary data.</text>
</comment>
<comment type="catalytic activity">
    <reaction evidence="1 6">
        <text>[protein]-peptidylproline (omega=180) = [protein]-peptidylproline (omega=0)</text>
        <dbReference type="Rhea" id="RHEA:16237"/>
        <dbReference type="Rhea" id="RHEA-COMP:10747"/>
        <dbReference type="Rhea" id="RHEA-COMP:10748"/>
        <dbReference type="ChEBI" id="CHEBI:83833"/>
        <dbReference type="ChEBI" id="CHEBI:83834"/>
        <dbReference type="EC" id="5.2.1.8"/>
    </reaction>
</comment>
<dbReference type="EC" id="5.2.1.8" evidence="2 6"/>
<dbReference type="InterPro" id="IPR043368">
    <property type="entry name" value="FKBP3"/>
</dbReference>
<name>A0A9W7XLL9_9FUNG</name>
<proteinExistence type="predicted"/>
<reference evidence="9" key="1">
    <citation type="submission" date="2022-07" db="EMBL/GenBank/DDBJ databases">
        <title>Phylogenomic reconstructions and comparative analyses of Kickxellomycotina fungi.</title>
        <authorList>
            <person name="Reynolds N.K."/>
            <person name="Stajich J.E."/>
            <person name="Barry K."/>
            <person name="Grigoriev I.V."/>
            <person name="Crous P."/>
            <person name="Smith M.E."/>
        </authorList>
    </citation>
    <scope>NUCLEOTIDE SEQUENCE</scope>
    <source>
        <strain evidence="9">NBRC 105413</strain>
    </source>
</reference>
<evidence type="ECO:0000313" key="10">
    <source>
        <dbReference type="Proteomes" id="UP001145021"/>
    </source>
</evidence>
<evidence type="ECO:0000256" key="5">
    <source>
        <dbReference type="ARBA" id="ARBA00023235"/>
    </source>
</evidence>
<dbReference type="PROSITE" id="PS50059">
    <property type="entry name" value="FKBP_PPIASE"/>
    <property type="match status" value="1"/>
</dbReference>
<dbReference type="CDD" id="cd21063">
    <property type="entry name" value="BTHB_FKBP25"/>
    <property type="match status" value="1"/>
</dbReference>
<keyword evidence="4 6" id="KW-0697">Rotamase</keyword>
<dbReference type="Gene3D" id="1.10.720.80">
    <property type="match status" value="1"/>
</dbReference>
<sequence>MPPEIASKWTDEELNSEGVSKKDLVSFLQESASNEFLLAHKLNGKLANVAKAAKRPALVAAYHALFETKQFRSSDEVSASEIKAKKPEGNKIEDQADQTEVKQQDLAPKYTKKITKKGSGERFPSKGDRVSVFYTGMLEDGKVFDSNTTAKGRKTPTPLKFKVGTGQVIRGWDEGLMTMVQGEKARLTIQSEWAYGQRGNEAGGIPPNATLIFDVELVSID</sequence>
<dbReference type="PANTHER" id="PTHR46493:SF1">
    <property type="entry name" value="PEPTIDYL-PROLYL CIS-TRANS ISOMERASE FKBP3"/>
    <property type="match status" value="1"/>
</dbReference>
<dbReference type="EMBL" id="JANBOH010000109">
    <property type="protein sequence ID" value="KAJ1645381.1"/>
    <property type="molecule type" value="Genomic_DNA"/>
</dbReference>
<evidence type="ECO:0000256" key="7">
    <source>
        <dbReference type="SAM" id="MobiDB-lite"/>
    </source>
</evidence>
<protein>
    <recommendedName>
        <fullName evidence="2 6">peptidylprolyl isomerase</fullName>
        <ecNumber evidence="2 6">5.2.1.8</ecNumber>
    </recommendedName>
</protein>
<keyword evidence="10" id="KW-1185">Reference proteome</keyword>
<evidence type="ECO:0000256" key="4">
    <source>
        <dbReference type="ARBA" id="ARBA00023110"/>
    </source>
</evidence>
<dbReference type="FunFam" id="3.10.50.40:FF:000006">
    <property type="entry name" value="Peptidyl-prolyl cis-trans isomerase"/>
    <property type="match status" value="1"/>
</dbReference>
<dbReference type="AlphaFoldDB" id="A0A9W7XLL9"/>
<accession>A0A9W7XLL9</accession>
<dbReference type="Pfam" id="PF00254">
    <property type="entry name" value="FKBP_C"/>
    <property type="match status" value="1"/>
</dbReference>
<dbReference type="PANTHER" id="PTHR46493">
    <property type="entry name" value="PEPTIDYL-PROLYL CIS-TRANS ISOMERASE FKBP3"/>
    <property type="match status" value="1"/>
</dbReference>
<dbReference type="Proteomes" id="UP001145021">
    <property type="component" value="Unassembled WGS sequence"/>
</dbReference>
<dbReference type="InterPro" id="IPR041200">
    <property type="entry name" value="FKBP3_BTHB"/>
</dbReference>
<dbReference type="InterPro" id="IPR046357">
    <property type="entry name" value="PPIase_dom_sf"/>
</dbReference>
<dbReference type="GO" id="GO:0003755">
    <property type="term" value="F:peptidyl-prolyl cis-trans isomerase activity"/>
    <property type="evidence" value="ECO:0007669"/>
    <property type="project" value="UniProtKB-KW"/>
</dbReference>
<organism evidence="9 10">
    <name type="scientific">Coemansia asiatica</name>
    <dbReference type="NCBI Taxonomy" id="1052880"/>
    <lineage>
        <taxon>Eukaryota</taxon>
        <taxon>Fungi</taxon>
        <taxon>Fungi incertae sedis</taxon>
        <taxon>Zoopagomycota</taxon>
        <taxon>Kickxellomycotina</taxon>
        <taxon>Kickxellomycetes</taxon>
        <taxon>Kickxellales</taxon>
        <taxon>Kickxellaceae</taxon>
        <taxon>Coemansia</taxon>
    </lineage>
</organism>
<evidence type="ECO:0000256" key="2">
    <source>
        <dbReference type="ARBA" id="ARBA00013194"/>
    </source>
</evidence>
<dbReference type="Gene3D" id="3.10.50.40">
    <property type="match status" value="1"/>
</dbReference>
<keyword evidence="5 6" id="KW-0413">Isomerase</keyword>
<evidence type="ECO:0000256" key="3">
    <source>
        <dbReference type="ARBA" id="ARBA00022553"/>
    </source>
</evidence>
<dbReference type="SUPFAM" id="SSF54534">
    <property type="entry name" value="FKBP-like"/>
    <property type="match status" value="1"/>
</dbReference>
<dbReference type="InterPro" id="IPR001179">
    <property type="entry name" value="PPIase_FKBP_dom"/>
</dbReference>